<organism evidence="3 4">
    <name type="scientific">Fictibacillus phosphorivorans</name>
    <dbReference type="NCBI Taxonomy" id="1221500"/>
    <lineage>
        <taxon>Bacteria</taxon>
        <taxon>Bacillati</taxon>
        <taxon>Bacillota</taxon>
        <taxon>Bacilli</taxon>
        <taxon>Bacillales</taxon>
        <taxon>Fictibacillaceae</taxon>
        <taxon>Fictibacillus</taxon>
    </lineage>
</organism>
<evidence type="ECO:0000313" key="4">
    <source>
        <dbReference type="Proteomes" id="UP000076567"/>
    </source>
</evidence>
<protein>
    <submittedName>
        <fullName evidence="3">Uncharacterized protein</fullName>
    </submittedName>
</protein>
<dbReference type="Proteomes" id="UP000076567">
    <property type="component" value="Unassembled WGS sequence"/>
</dbReference>
<gene>
    <name evidence="3" type="ORF">AWM68_11510</name>
</gene>
<evidence type="ECO:0000313" key="3">
    <source>
        <dbReference type="EMBL" id="KZE63736.1"/>
    </source>
</evidence>
<comment type="caution">
    <text evidence="3">The sequence shown here is derived from an EMBL/GenBank/DDBJ whole genome shotgun (WGS) entry which is preliminary data.</text>
</comment>
<accession>A0A163PMG3</accession>
<feature type="chain" id="PRO_5007844863" evidence="2">
    <location>
        <begin position="24"/>
        <end position="233"/>
    </location>
</feature>
<dbReference type="AlphaFoldDB" id="A0A163PMG3"/>
<feature type="coiled-coil region" evidence="1">
    <location>
        <begin position="33"/>
        <end position="176"/>
    </location>
</feature>
<keyword evidence="4" id="KW-1185">Reference proteome</keyword>
<evidence type="ECO:0000256" key="2">
    <source>
        <dbReference type="SAM" id="SignalP"/>
    </source>
</evidence>
<reference evidence="4" key="1">
    <citation type="submission" date="2016-01" db="EMBL/GenBank/DDBJ databases">
        <title>Draft genome of Chromobacterium sp. F49.</title>
        <authorList>
            <person name="Hong K.W."/>
        </authorList>
    </citation>
    <scope>NUCLEOTIDE SEQUENCE [LARGE SCALE GENOMIC DNA]</scope>
    <source>
        <strain evidence="4">P7IIIA</strain>
    </source>
</reference>
<feature type="signal peptide" evidence="2">
    <location>
        <begin position="1"/>
        <end position="23"/>
    </location>
</feature>
<dbReference type="EMBL" id="LRFC01000038">
    <property type="protein sequence ID" value="KZE63736.1"/>
    <property type="molecule type" value="Genomic_DNA"/>
</dbReference>
<dbReference type="RefSeq" id="WP_066244307.1">
    <property type="nucleotide sequence ID" value="NZ_LRFC01000038.1"/>
</dbReference>
<name>A0A163PMG3_9BACL</name>
<dbReference type="OrthoDB" id="2861041at2"/>
<keyword evidence="2" id="KW-0732">Signal</keyword>
<proteinExistence type="predicted"/>
<keyword evidence="1" id="KW-0175">Coiled coil</keyword>
<evidence type="ECO:0000256" key="1">
    <source>
        <dbReference type="SAM" id="Coils"/>
    </source>
</evidence>
<sequence length="233" mass="26725">MKKILSLALSCFLLVGIVTPVYAAEDEDIAKALEMIEKTNRDIDTKIEKAVKEADSLHANYLFEIQKLEEGDKVVKLNEEKKKIDSEMNNLNSNEQDKLTKLTEKLIETTAKLEEEKLRIKTKMEQIDNEINAVTAELVSSGDDSKKLNDKLNKLNEKLNKKNDKYTEKTEKFTKDLQKVIDNVYNETLKMSAVAIEKAAQKGVIAECSWKLVRFADQWVWIDPVRVIRFTKG</sequence>